<dbReference type="SUPFAM" id="SSF51905">
    <property type="entry name" value="FAD/NAD(P)-binding domain"/>
    <property type="match status" value="1"/>
</dbReference>
<feature type="domain" description="FAD dependent oxidoreductase" evidence="5">
    <location>
        <begin position="5"/>
        <end position="372"/>
    </location>
</feature>
<dbReference type="RefSeq" id="WP_123119240.1">
    <property type="nucleotide sequence ID" value="NZ_RJJR01000002.1"/>
</dbReference>
<protein>
    <submittedName>
        <fullName evidence="6">FAD-binding oxidoreductase</fullName>
    </submittedName>
</protein>
<evidence type="ECO:0000313" key="7">
    <source>
        <dbReference type="Proteomes" id="UP000267223"/>
    </source>
</evidence>
<dbReference type="AlphaFoldDB" id="A0A3M9NNT1"/>
<dbReference type="InterPro" id="IPR006076">
    <property type="entry name" value="FAD-dep_OxRdtase"/>
</dbReference>
<name>A0A3M9NNT1_9BACT</name>
<comment type="caution">
    <text evidence="6">The sequence shown here is derived from an EMBL/GenBank/DDBJ whole genome shotgun (WGS) entry which is preliminary data.</text>
</comment>
<evidence type="ECO:0000256" key="3">
    <source>
        <dbReference type="ARBA" id="ARBA00022827"/>
    </source>
</evidence>
<dbReference type="GO" id="GO:0050660">
    <property type="term" value="F:flavin adenine dinucleotide binding"/>
    <property type="evidence" value="ECO:0007669"/>
    <property type="project" value="InterPro"/>
</dbReference>
<accession>A0A3M9NNT1</accession>
<keyword evidence="4" id="KW-0560">Oxidoreductase</keyword>
<evidence type="ECO:0000313" key="6">
    <source>
        <dbReference type="EMBL" id="RNI38678.1"/>
    </source>
</evidence>
<organism evidence="6 7">
    <name type="scientific">Hanamia caeni</name>
    <dbReference type="NCBI Taxonomy" id="2294116"/>
    <lineage>
        <taxon>Bacteria</taxon>
        <taxon>Pseudomonadati</taxon>
        <taxon>Bacteroidota</taxon>
        <taxon>Chitinophagia</taxon>
        <taxon>Chitinophagales</taxon>
        <taxon>Chitinophagaceae</taxon>
        <taxon>Hanamia</taxon>
    </lineage>
</organism>
<dbReference type="OrthoDB" id="214253at2"/>
<dbReference type="InterPro" id="IPR036188">
    <property type="entry name" value="FAD/NAD-bd_sf"/>
</dbReference>
<dbReference type="Proteomes" id="UP000267223">
    <property type="component" value="Unassembled WGS sequence"/>
</dbReference>
<keyword evidence="2" id="KW-0285">Flavoprotein</keyword>
<evidence type="ECO:0000256" key="4">
    <source>
        <dbReference type="ARBA" id="ARBA00023002"/>
    </source>
</evidence>
<evidence type="ECO:0000256" key="1">
    <source>
        <dbReference type="ARBA" id="ARBA00001974"/>
    </source>
</evidence>
<comment type="cofactor">
    <cofactor evidence="1">
        <name>FAD</name>
        <dbReference type="ChEBI" id="CHEBI:57692"/>
    </cofactor>
</comment>
<evidence type="ECO:0000259" key="5">
    <source>
        <dbReference type="Pfam" id="PF01266"/>
    </source>
</evidence>
<dbReference type="Gene3D" id="3.30.9.10">
    <property type="entry name" value="D-Amino Acid Oxidase, subunit A, domain 2"/>
    <property type="match status" value="1"/>
</dbReference>
<reference evidence="6 7" key="1">
    <citation type="submission" date="2018-11" db="EMBL/GenBank/DDBJ databases">
        <title>Draft genome sequence of Ferruginibacter sp. BO-59.</title>
        <authorList>
            <person name="Im W.T."/>
        </authorList>
    </citation>
    <scope>NUCLEOTIDE SEQUENCE [LARGE SCALE GENOMIC DNA]</scope>
    <source>
        <strain evidence="6 7">BO-59</strain>
    </source>
</reference>
<dbReference type="EMBL" id="RJJR01000002">
    <property type="protein sequence ID" value="RNI38678.1"/>
    <property type="molecule type" value="Genomic_DNA"/>
</dbReference>
<dbReference type="Pfam" id="PF01266">
    <property type="entry name" value="DAO"/>
    <property type="match status" value="1"/>
</dbReference>
<dbReference type="GO" id="GO:0008115">
    <property type="term" value="F:sarcosine oxidase activity"/>
    <property type="evidence" value="ECO:0007669"/>
    <property type="project" value="TreeGrafter"/>
</dbReference>
<gene>
    <name evidence="6" type="ORF">EFY79_03145</name>
</gene>
<keyword evidence="3" id="KW-0274">FAD</keyword>
<dbReference type="PANTHER" id="PTHR10961:SF10">
    <property type="entry name" value="FAD DEPENDENT OXIDOREDUCTASE DOMAIN-CONTAINING PROTEIN"/>
    <property type="match status" value="1"/>
</dbReference>
<dbReference type="InterPro" id="IPR045170">
    <property type="entry name" value="MTOX"/>
</dbReference>
<evidence type="ECO:0000256" key="2">
    <source>
        <dbReference type="ARBA" id="ARBA00022630"/>
    </source>
</evidence>
<dbReference type="PANTHER" id="PTHR10961">
    <property type="entry name" value="PEROXISOMAL SARCOSINE OXIDASE"/>
    <property type="match status" value="1"/>
</dbReference>
<proteinExistence type="predicted"/>
<keyword evidence="7" id="KW-1185">Reference proteome</keyword>
<dbReference type="Gene3D" id="3.50.50.60">
    <property type="entry name" value="FAD/NAD(P)-binding domain"/>
    <property type="match status" value="1"/>
</dbReference>
<sequence length="394" mass="43618">MIYDSIIIGRGLIGSAAAKYISRMKKSVALVGPDEATTSREKIVFASHYDAARIQGLVGKDAVTTMLNHQSAKAFAQLEKETNIRFRSEEGCLTVFPDNPDFFIREYESRAKKSGIAYRIAESVDSMKGINSEFSFPPFAKGFYEPAPAGHINPRLLIQAQQNAFEKNGGKLFNETVKKIDLEKNVIKVICFSGQIFEAKKVLLATGAFTNFFELLRAKIELKLKSESTVLIKVEENQALRLQSLPALLYKINQPGIQDIYLIQPVKYPDENYYLKVGANISGDQFFTTSDEIKNWFNCSAGLDVSGLLQAAHEILPQLSCSEYFEKRCIVCYTPHGKPYIGAIGNFGLYLAAGGNGYAAMSSDALGKIAATMMEEGRFPAGIRADDFKPVFKK</sequence>